<protein>
    <submittedName>
        <fullName evidence="3">Putative TIM-barrel fold metal-dependent hydrolase</fullName>
    </submittedName>
</protein>
<dbReference type="InterPro" id="IPR032466">
    <property type="entry name" value="Metal_Hydrolase"/>
</dbReference>
<dbReference type="PANTHER" id="PTHR43569:SF1">
    <property type="entry name" value="BLL3371 PROTEIN"/>
    <property type="match status" value="1"/>
</dbReference>
<evidence type="ECO:0000313" key="3">
    <source>
        <dbReference type="EMBL" id="TCT03415.1"/>
    </source>
</evidence>
<dbReference type="AlphaFoldDB" id="A0A4R3LXI1"/>
<dbReference type="SUPFAM" id="SSF51556">
    <property type="entry name" value="Metallo-dependent hydrolases"/>
    <property type="match status" value="1"/>
</dbReference>
<comment type="caution">
    <text evidence="3">The sequence shown here is derived from an EMBL/GenBank/DDBJ whole genome shotgun (WGS) entry which is preliminary data.</text>
</comment>
<comment type="similarity">
    <text evidence="1">Belongs to the metallo-dependent hydrolases superfamily.</text>
</comment>
<dbReference type="RefSeq" id="WP_132584535.1">
    <property type="nucleotide sequence ID" value="NZ_SMAJ01000015.1"/>
</dbReference>
<reference evidence="3 4" key="1">
    <citation type="submission" date="2019-03" db="EMBL/GenBank/DDBJ databases">
        <title>Genomic Encyclopedia of Type Strains, Phase IV (KMG-IV): sequencing the most valuable type-strain genomes for metagenomic binning, comparative biology and taxonomic classification.</title>
        <authorList>
            <person name="Goeker M."/>
        </authorList>
    </citation>
    <scope>NUCLEOTIDE SEQUENCE [LARGE SCALE GENOMIC DNA]</scope>
    <source>
        <strain evidence="3 4">DSM 24591</strain>
    </source>
</reference>
<keyword evidence="4" id="KW-1185">Reference proteome</keyword>
<proteinExistence type="inferred from homology"/>
<dbReference type="EMBL" id="SMAJ01000015">
    <property type="protein sequence ID" value="TCT03415.1"/>
    <property type="molecule type" value="Genomic_DNA"/>
</dbReference>
<evidence type="ECO:0000256" key="1">
    <source>
        <dbReference type="ARBA" id="ARBA00038310"/>
    </source>
</evidence>
<dbReference type="Proteomes" id="UP000295525">
    <property type="component" value="Unassembled WGS sequence"/>
</dbReference>
<dbReference type="InterPro" id="IPR052350">
    <property type="entry name" value="Metallo-dep_Lactonases"/>
</dbReference>
<dbReference type="InterPro" id="IPR006680">
    <property type="entry name" value="Amidohydro-rel"/>
</dbReference>
<feature type="domain" description="Amidohydrolase-related" evidence="2">
    <location>
        <begin position="35"/>
        <end position="345"/>
    </location>
</feature>
<name>A0A4R3LXI1_9BURK</name>
<organism evidence="3 4">
    <name type="scientific">Paralcaligenes ureilyticus</name>
    <dbReference type="NCBI Taxonomy" id="627131"/>
    <lineage>
        <taxon>Bacteria</taxon>
        <taxon>Pseudomonadati</taxon>
        <taxon>Pseudomonadota</taxon>
        <taxon>Betaproteobacteria</taxon>
        <taxon>Burkholderiales</taxon>
        <taxon>Alcaligenaceae</taxon>
        <taxon>Paralcaligenes</taxon>
    </lineage>
</organism>
<dbReference type="PANTHER" id="PTHR43569">
    <property type="entry name" value="AMIDOHYDROLASE"/>
    <property type="match status" value="1"/>
</dbReference>
<sequence length="348" mass="39491">MQENPDIKISPHGQIRTDWLDKRREDIIWPDLPIIDPHHHLWDRPGSKYLFDELREDITSGHNIVGTLFVQCRSMYKETGNDHYKPVGEVEFANGIAARFASGLYGKQRGCAGIVGCADLTLGHDIQPILESLIAAGGMRLKGIRNSTAWHEHEAVRSNPILPPKNLLIDPRFSEGVGHLEKYGLRLDVWAYHTQLPLLHDLAKAHANVHIIINHLGGPLGVGPYTNRKKEVFQTWQSEMRRLAGLPNTSVKLGGFGLMVMGHQYHKLETPPSSDLLAAEWRPYVETLIEMFGTKRCMYESNFPVDKGMFSYHVLWNAFKKLSQACSQDEIADLFHETARRIYDLDLS</sequence>
<dbReference type="Gene3D" id="3.20.20.140">
    <property type="entry name" value="Metal-dependent hydrolases"/>
    <property type="match status" value="1"/>
</dbReference>
<evidence type="ECO:0000313" key="4">
    <source>
        <dbReference type="Proteomes" id="UP000295525"/>
    </source>
</evidence>
<keyword evidence="3" id="KW-0378">Hydrolase</keyword>
<dbReference type="OrthoDB" id="9787654at2"/>
<accession>A0A4R3LXI1</accession>
<dbReference type="GO" id="GO:0016787">
    <property type="term" value="F:hydrolase activity"/>
    <property type="evidence" value="ECO:0007669"/>
    <property type="project" value="UniProtKB-KW"/>
</dbReference>
<evidence type="ECO:0000259" key="2">
    <source>
        <dbReference type="Pfam" id="PF04909"/>
    </source>
</evidence>
<gene>
    <name evidence="3" type="ORF">EDC26_11573</name>
</gene>
<dbReference type="Pfam" id="PF04909">
    <property type="entry name" value="Amidohydro_2"/>
    <property type="match status" value="1"/>
</dbReference>